<feature type="compositionally biased region" description="Basic residues" evidence="1">
    <location>
        <begin position="48"/>
        <end position="61"/>
    </location>
</feature>
<dbReference type="KEGG" id="bte:BTH_II0061"/>
<reference evidence="2 3" key="1">
    <citation type="journal article" date="2005" name="BMC Genomics">
        <title>Bacterial genome adaptation to niches: divergence of the potential virulence genes in three Burkholderia species of different survival strategies.</title>
        <authorList>
            <person name="Kim H.S."/>
            <person name="Schell M.A."/>
            <person name="Yu Y."/>
            <person name="Ulrich R.L."/>
            <person name="Sarria S.H."/>
            <person name="Nierman W.C."/>
            <person name="DeShazer D."/>
        </authorList>
    </citation>
    <scope>NUCLEOTIDE SEQUENCE [LARGE SCALE GENOMIC DNA]</scope>
    <source>
        <strain evidence="3">ATCC 700388 / DSM 13276 / CCUG 48851 / CIP 106301 / E264</strain>
    </source>
</reference>
<accession>Q2T986</accession>
<gene>
    <name evidence="2" type="ordered locus">BTH_II0061</name>
</gene>
<evidence type="ECO:0008006" key="4">
    <source>
        <dbReference type="Google" id="ProtNLM"/>
    </source>
</evidence>
<feature type="region of interest" description="Disordered" evidence="1">
    <location>
        <begin position="22"/>
        <end position="94"/>
    </location>
</feature>
<dbReference type="EMBL" id="CP000085">
    <property type="protein sequence ID" value="ABC34576.1"/>
    <property type="molecule type" value="Genomic_DNA"/>
</dbReference>
<name>Q2T986_BURTA</name>
<protein>
    <recommendedName>
        <fullName evidence="4">DUF1269 domain-containing protein</fullName>
    </recommendedName>
</protein>
<proteinExistence type="predicted"/>
<dbReference type="InterPro" id="IPR052948">
    <property type="entry name" value="Low_temp-induced_all0457"/>
</dbReference>
<dbReference type="HOGENOM" id="CLU_982384_0_0_4"/>
<dbReference type="PANTHER" id="PTHR36109">
    <property type="entry name" value="MEMBRANE PROTEIN-RELATED"/>
    <property type="match status" value="1"/>
</dbReference>
<evidence type="ECO:0000313" key="3">
    <source>
        <dbReference type="Proteomes" id="UP000001930"/>
    </source>
</evidence>
<dbReference type="Proteomes" id="UP000001930">
    <property type="component" value="Chromosome II"/>
</dbReference>
<evidence type="ECO:0000256" key="1">
    <source>
        <dbReference type="SAM" id="MobiDB-lite"/>
    </source>
</evidence>
<keyword evidence="3" id="KW-1185">Reference proteome</keyword>
<dbReference type="AlphaFoldDB" id="Q2T986"/>
<dbReference type="PANTHER" id="PTHR36109:SF2">
    <property type="entry name" value="MEMBRANE PROTEIN"/>
    <property type="match status" value="1"/>
</dbReference>
<evidence type="ECO:0000313" key="2">
    <source>
        <dbReference type="EMBL" id="ABC34576.1"/>
    </source>
</evidence>
<organism evidence="2 3">
    <name type="scientific">Burkholderia thailandensis (strain ATCC 700388 / DSM 13276 / CCUG 48851 / CIP 106301 / E264)</name>
    <dbReference type="NCBI Taxonomy" id="271848"/>
    <lineage>
        <taxon>Bacteria</taxon>
        <taxon>Pseudomonadati</taxon>
        <taxon>Pseudomonadota</taxon>
        <taxon>Betaproteobacteria</taxon>
        <taxon>Burkholderiales</taxon>
        <taxon>Burkholderiaceae</taxon>
        <taxon>Burkholderia</taxon>
        <taxon>pseudomallei group</taxon>
    </lineage>
</organism>
<sequence>MERTVSIAHSIRKLARADHISDSPGLSIDLRQRPTPREFRSPALARRACSRRDKRTPRHGSRSNAERDSCRRSNGAQPRVPRVESNGRSPCGAPARMDALYRTMHRAPTPKRIIMRRIYVMLPDTQTARSIVDELLLKRIGWRHIHVLASDKVPLEDLPEASIAQSSDLRQALARGAAAGGITGALAGLAAIASPTAGLTIAGGAVVALTLAGAGFGAWMGSMIGVSVPSSRLERFKSAIERGEILMMVDMPRDRVEEIDNLIKGHHPHASVEGVDPTIPGFP</sequence>
<feature type="compositionally biased region" description="Basic and acidic residues" evidence="1">
    <location>
        <begin position="30"/>
        <end position="40"/>
    </location>
</feature>